<evidence type="ECO:0000259" key="1">
    <source>
        <dbReference type="Pfam" id="PF00561"/>
    </source>
</evidence>
<dbReference type="EMBL" id="QRWX01000001">
    <property type="protein sequence ID" value="RGT57623.1"/>
    <property type="molecule type" value="Genomic_DNA"/>
</dbReference>
<gene>
    <name evidence="2" type="ORF">DWX20_00820</name>
</gene>
<feature type="domain" description="AB hydrolase-1" evidence="1">
    <location>
        <begin position="27"/>
        <end position="254"/>
    </location>
</feature>
<dbReference type="AlphaFoldDB" id="A0A412PHI5"/>
<proteinExistence type="predicted"/>
<comment type="caution">
    <text evidence="2">The sequence shown here is derived from an EMBL/GenBank/DDBJ whole genome shotgun (WGS) entry which is preliminary data.</text>
</comment>
<protein>
    <submittedName>
        <fullName evidence="2">Alpha/beta hydrolase</fullName>
    </submittedName>
</protein>
<dbReference type="SUPFAM" id="SSF53474">
    <property type="entry name" value="alpha/beta-Hydrolases"/>
    <property type="match status" value="1"/>
</dbReference>
<dbReference type="InterPro" id="IPR050266">
    <property type="entry name" value="AB_hydrolase_sf"/>
</dbReference>
<dbReference type="RefSeq" id="WP_118764121.1">
    <property type="nucleotide sequence ID" value="NZ_CABJCF010000001.1"/>
</dbReference>
<organism evidence="2 3">
    <name type="scientific">Solobacterium moorei</name>
    <dbReference type="NCBI Taxonomy" id="102148"/>
    <lineage>
        <taxon>Bacteria</taxon>
        <taxon>Bacillati</taxon>
        <taxon>Bacillota</taxon>
        <taxon>Erysipelotrichia</taxon>
        <taxon>Erysipelotrichales</taxon>
        <taxon>Erysipelotrichaceae</taxon>
        <taxon>Solobacterium</taxon>
    </lineage>
</organism>
<dbReference type="InterPro" id="IPR000073">
    <property type="entry name" value="AB_hydrolase_1"/>
</dbReference>
<reference evidence="2 3" key="1">
    <citation type="submission" date="2018-08" db="EMBL/GenBank/DDBJ databases">
        <title>A genome reference for cultivated species of the human gut microbiota.</title>
        <authorList>
            <person name="Zou Y."/>
            <person name="Xue W."/>
            <person name="Luo G."/>
        </authorList>
    </citation>
    <scope>NUCLEOTIDE SEQUENCE [LARGE SCALE GENOMIC DNA]</scope>
    <source>
        <strain evidence="2 3">AF18-46</strain>
    </source>
</reference>
<dbReference type="PANTHER" id="PTHR43798">
    <property type="entry name" value="MONOACYLGLYCEROL LIPASE"/>
    <property type="match status" value="1"/>
</dbReference>
<dbReference type="GO" id="GO:0016787">
    <property type="term" value="F:hydrolase activity"/>
    <property type="evidence" value="ECO:0007669"/>
    <property type="project" value="UniProtKB-KW"/>
</dbReference>
<dbReference type="Gene3D" id="3.40.50.1820">
    <property type="entry name" value="alpha/beta hydrolase"/>
    <property type="match status" value="1"/>
</dbReference>
<dbReference type="InterPro" id="IPR029058">
    <property type="entry name" value="AB_hydrolase_fold"/>
</dbReference>
<dbReference type="Pfam" id="PF00561">
    <property type="entry name" value="Abhydrolase_1"/>
    <property type="match status" value="1"/>
</dbReference>
<keyword evidence="2" id="KW-0378">Hydrolase</keyword>
<evidence type="ECO:0000313" key="2">
    <source>
        <dbReference type="EMBL" id="RGT57623.1"/>
    </source>
</evidence>
<accession>A0A412PHI5</accession>
<sequence>MIEKIYETRLGNIHYWINDNKSKLEYTLVFLPGLTADHRLFEQQLEYMKDKYRVFVWDAPGHAASYPFELDFDLFNEVKWLDEILDKEGIENPVIIGQSMGGYLGQIYAELFPHKLKGLVMIDSPSLQRRYYTAIELWLLKVVGPIYQIYPWKSLLKVGSDGVSTTPYGKRLMLEMMKVYDGDKKRYASLAAHGYQCLADAVEKNLSYEPQCPNLVICGKEDHAGSCIRYLKAYEKYTGKSVEWIDNAGHNSNADQPDIVNQLIEKFINNIK</sequence>
<dbReference type="Proteomes" id="UP000284731">
    <property type="component" value="Unassembled WGS sequence"/>
</dbReference>
<dbReference type="PRINTS" id="PR00111">
    <property type="entry name" value="ABHYDROLASE"/>
</dbReference>
<evidence type="ECO:0000313" key="3">
    <source>
        <dbReference type="Proteomes" id="UP000284731"/>
    </source>
</evidence>
<name>A0A412PHI5_9FIRM</name>